<protein>
    <recommendedName>
        <fullName evidence="3">Flagellar basal-body/hook protein C-terminal domain-containing protein</fullName>
    </recommendedName>
</protein>
<evidence type="ECO:0000259" key="3">
    <source>
        <dbReference type="Pfam" id="PF06429"/>
    </source>
</evidence>
<proteinExistence type="inferred from homology"/>
<reference evidence="4 5" key="1">
    <citation type="journal article" date="2017" name="Front. Microbiol.">
        <title>Comparative Genomic Analysis of the Class Epsilonproteobacteria and Proposed Reclassification to Epsilonbacteraeota (phyl. nov.).</title>
        <authorList>
            <person name="Waite D.W."/>
            <person name="Vanwonterghem I."/>
            <person name="Rinke C."/>
            <person name="Parks D.H."/>
            <person name="Zhang Y."/>
            <person name="Takai K."/>
            <person name="Sievert S.M."/>
            <person name="Simon J."/>
            <person name="Campbell B.J."/>
            <person name="Hanson T.E."/>
            <person name="Woyke T."/>
            <person name="Klotz M.G."/>
            <person name="Hugenholtz P."/>
        </authorList>
    </citation>
    <scope>NUCLEOTIDE SEQUENCE [LARGE SCALE GENOMIC DNA]</scope>
    <source>
        <strain evidence="4">UBA12443</strain>
    </source>
</reference>
<dbReference type="Pfam" id="PF06429">
    <property type="entry name" value="Flg_bbr_C"/>
    <property type="match status" value="1"/>
</dbReference>
<sequence>MISSNVSSIASHQTWMNNSAHNVANVNTDKFVPQDTTISETENGGTKANTSMSSSNGSEKSQTDLSKELTDQMIIEKATQTNVQAIRTQDEMYGSLLDIRG</sequence>
<evidence type="ECO:0000313" key="5">
    <source>
        <dbReference type="Proteomes" id="UP000228859"/>
    </source>
</evidence>
<dbReference type="Proteomes" id="UP000228859">
    <property type="component" value="Unassembled WGS sequence"/>
</dbReference>
<name>A0A2D3WKY4_9BACT</name>
<dbReference type="InterPro" id="IPR010930">
    <property type="entry name" value="Flg_bb/hook_C_dom"/>
</dbReference>
<accession>A0A2D3WKY4</accession>
<dbReference type="RefSeq" id="WP_294896703.1">
    <property type="nucleotide sequence ID" value="NZ_DLUI01000086.1"/>
</dbReference>
<comment type="caution">
    <text evidence="4">The sequence shown here is derived from an EMBL/GenBank/DDBJ whole genome shotgun (WGS) entry which is preliminary data.</text>
</comment>
<dbReference type="AlphaFoldDB" id="A0A2D3WKY4"/>
<feature type="domain" description="Flagellar basal-body/hook protein C-terminal" evidence="3">
    <location>
        <begin position="59"/>
        <end position="98"/>
    </location>
</feature>
<evidence type="ECO:0000256" key="2">
    <source>
        <dbReference type="SAM" id="MobiDB-lite"/>
    </source>
</evidence>
<organism evidence="4 5">
    <name type="scientific">Sulfuricurvum kujiense</name>
    <dbReference type="NCBI Taxonomy" id="148813"/>
    <lineage>
        <taxon>Bacteria</taxon>
        <taxon>Pseudomonadati</taxon>
        <taxon>Campylobacterota</taxon>
        <taxon>Epsilonproteobacteria</taxon>
        <taxon>Campylobacterales</taxon>
        <taxon>Sulfurimonadaceae</taxon>
        <taxon>Sulfuricurvum</taxon>
    </lineage>
</organism>
<dbReference type="EMBL" id="DLUI01000086">
    <property type="protein sequence ID" value="DAB38394.1"/>
    <property type="molecule type" value="Genomic_DNA"/>
</dbReference>
<evidence type="ECO:0000256" key="1">
    <source>
        <dbReference type="ARBA" id="ARBA00009677"/>
    </source>
</evidence>
<evidence type="ECO:0000313" key="4">
    <source>
        <dbReference type="EMBL" id="DAB38394.1"/>
    </source>
</evidence>
<feature type="compositionally biased region" description="Polar residues" evidence="2">
    <location>
        <begin position="21"/>
        <end position="60"/>
    </location>
</feature>
<comment type="similarity">
    <text evidence="1">Belongs to the flagella basal body rod proteins family.</text>
</comment>
<feature type="region of interest" description="Disordered" evidence="2">
    <location>
        <begin position="21"/>
        <end position="69"/>
    </location>
</feature>
<gene>
    <name evidence="4" type="ORF">CFH83_06125</name>
</gene>